<dbReference type="AlphaFoldDB" id="A0A1Y5F4S0"/>
<dbReference type="SUPFAM" id="SSF47413">
    <property type="entry name" value="lambda repressor-like DNA-binding domains"/>
    <property type="match status" value="1"/>
</dbReference>
<dbReference type="InterPro" id="IPR010982">
    <property type="entry name" value="Lambda_DNA-bd_dom_sf"/>
</dbReference>
<reference evidence="3" key="1">
    <citation type="journal article" date="2017" name="Proc. Natl. Acad. Sci. U.S.A.">
        <title>Simulation of Deepwater Horizon oil plume reveals substrate specialization within a complex community of hydrocarbon-degraders.</title>
        <authorList>
            <person name="Hu P."/>
            <person name="Dubinsky E.A."/>
            <person name="Probst A.J."/>
            <person name="Wang J."/>
            <person name="Sieber C.M.K."/>
            <person name="Tom L.M."/>
            <person name="Gardinali P."/>
            <person name="Banfield J.F."/>
            <person name="Atlas R.M."/>
            <person name="Andersen G.L."/>
        </authorList>
    </citation>
    <scope>NUCLEOTIDE SEQUENCE [LARGE SCALE GENOMIC DNA]</scope>
</reference>
<dbReference type="EMBL" id="MAAO01000007">
    <property type="protein sequence ID" value="OUR95660.1"/>
    <property type="molecule type" value="Genomic_DNA"/>
</dbReference>
<dbReference type="Proteomes" id="UP000196531">
    <property type="component" value="Unassembled WGS sequence"/>
</dbReference>
<name>A0A1Y5F4S0_9BACT</name>
<organism evidence="2 3">
    <name type="scientific">Halobacteriovorax marinus</name>
    <dbReference type="NCBI Taxonomy" id="97084"/>
    <lineage>
        <taxon>Bacteria</taxon>
        <taxon>Pseudomonadati</taxon>
        <taxon>Bdellovibrionota</taxon>
        <taxon>Bacteriovoracia</taxon>
        <taxon>Bacteriovoracales</taxon>
        <taxon>Halobacteriovoraceae</taxon>
        <taxon>Halobacteriovorax</taxon>
    </lineage>
</organism>
<dbReference type="SMART" id="SM00530">
    <property type="entry name" value="HTH_XRE"/>
    <property type="match status" value="1"/>
</dbReference>
<evidence type="ECO:0000313" key="2">
    <source>
        <dbReference type="EMBL" id="OUR95660.1"/>
    </source>
</evidence>
<feature type="domain" description="HTH cro/C1-type" evidence="1">
    <location>
        <begin position="16"/>
        <end position="68"/>
    </location>
</feature>
<dbReference type="Pfam" id="PF01381">
    <property type="entry name" value="HTH_3"/>
    <property type="match status" value="1"/>
</dbReference>
<dbReference type="GO" id="GO:0003677">
    <property type="term" value="F:DNA binding"/>
    <property type="evidence" value="ECO:0007669"/>
    <property type="project" value="InterPro"/>
</dbReference>
<dbReference type="CDD" id="cd00093">
    <property type="entry name" value="HTH_XRE"/>
    <property type="match status" value="1"/>
</dbReference>
<dbReference type="InterPro" id="IPR001387">
    <property type="entry name" value="Cro/C1-type_HTH"/>
</dbReference>
<protein>
    <recommendedName>
        <fullName evidence="1">HTH cro/C1-type domain-containing protein</fullName>
    </recommendedName>
</protein>
<evidence type="ECO:0000313" key="3">
    <source>
        <dbReference type="Proteomes" id="UP000196531"/>
    </source>
</evidence>
<dbReference type="Gene3D" id="1.10.260.40">
    <property type="entry name" value="lambda repressor-like DNA-binding domains"/>
    <property type="match status" value="1"/>
</dbReference>
<accession>A0A1Y5F4S0</accession>
<dbReference type="PROSITE" id="PS50943">
    <property type="entry name" value="HTH_CROC1"/>
    <property type="match status" value="1"/>
</dbReference>
<evidence type="ECO:0000259" key="1">
    <source>
        <dbReference type="PROSITE" id="PS50943"/>
    </source>
</evidence>
<sequence length="251" mass="29276">MLQLDHSIVYKRLLWIRKTLSYTQNSFAELIDIPIRTYQRLESGETLLNTVNIFKISQALKLCPSVFFIEKLEEYDNSKNLKLVPRIIDFRLRLFDYKTLNDILNELEEIFIQVRSNKYSIKNTAVTEGVIGSCSILNNSWLEEMKVGTIKFSKLLQDHISIVAYWDTMIAQKDETRFHLGHIENDLPNMGKIQAIGLFYASRTLSDNPKAYTFNIRFPLDIKITQEDIIFLAAKLSKRINHQVNPIKKIT</sequence>
<gene>
    <name evidence="2" type="ORF">A9Q84_14255</name>
</gene>
<comment type="caution">
    <text evidence="2">The sequence shown here is derived from an EMBL/GenBank/DDBJ whole genome shotgun (WGS) entry which is preliminary data.</text>
</comment>
<proteinExistence type="predicted"/>